<keyword evidence="2" id="KW-1185">Reference proteome</keyword>
<accession>A0ACC0YCG1</accession>
<reference evidence="2" key="1">
    <citation type="journal article" date="2023" name="G3 (Bethesda)">
        <title>Genome assembly and association tests identify interacting loci associated with vigor, precocity, and sex in interspecific pistachio rootstocks.</title>
        <authorList>
            <person name="Palmer W."/>
            <person name="Jacygrad E."/>
            <person name="Sagayaradj S."/>
            <person name="Cavanaugh K."/>
            <person name="Han R."/>
            <person name="Bertier L."/>
            <person name="Beede B."/>
            <person name="Kafkas S."/>
            <person name="Golino D."/>
            <person name="Preece J."/>
            <person name="Michelmore R."/>
        </authorList>
    </citation>
    <scope>NUCLEOTIDE SEQUENCE [LARGE SCALE GENOMIC DNA]</scope>
</reference>
<dbReference type="EMBL" id="CM047742">
    <property type="protein sequence ID" value="KAJ0033994.1"/>
    <property type="molecule type" value="Genomic_DNA"/>
</dbReference>
<proteinExistence type="predicted"/>
<dbReference type="Proteomes" id="UP001163603">
    <property type="component" value="Chromosome 7"/>
</dbReference>
<name>A0ACC0YCG1_9ROSI</name>
<comment type="caution">
    <text evidence="1">The sequence shown here is derived from an EMBL/GenBank/DDBJ whole genome shotgun (WGS) entry which is preliminary data.</text>
</comment>
<evidence type="ECO:0000313" key="1">
    <source>
        <dbReference type="EMBL" id="KAJ0033994.1"/>
    </source>
</evidence>
<protein>
    <submittedName>
        <fullName evidence="1">Uncharacterized protein</fullName>
    </submittedName>
</protein>
<evidence type="ECO:0000313" key="2">
    <source>
        <dbReference type="Proteomes" id="UP001163603"/>
    </source>
</evidence>
<organism evidence="1 2">
    <name type="scientific">Pistacia integerrima</name>
    <dbReference type="NCBI Taxonomy" id="434235"/>
    <lineage>
        <taxon>Eukaryota</taxon>
        <taxon>Viridiplantae</taxon>
        <taxon>Streptophyta</taxon>
        <taxon>Embryophyta</taxon>
        <taxon>Tracheophyta</taxon>
        <taxon>Spermatophyta</taxon>
        <taxon>Magnoliopsida</taxon>
        <taxon>eudicotyledons</taxon>
        <taxon>Gunneridae</taxon>
        <taxon>Pentapetalae</taxon>
        <taxon>rosids</taxon>
        <taxon>malvids</taxon>
        <taxon>Sapindales</taxon>
        <taxon>Anacardiaceae</taxon>
        <taxon>Pistacia</taxon>
    </lineage>
</organism>
<gene>
    <name evidence="1" type="ORF">Pint_25837</name>
</gene>
<sequence>MGLESVGDLALNKILSKLDPKHTAVVACVNRRFRNSVSEESLQWSKICLDELGLHAPFDLHGNSLPSFKMWRVLLGTVCMLPDVKIPATYQTWRESFNMYPWLLVKRVKRCWDRLKNWLTINLPEAKATLRRGASEADIQELEKILKVKLPVPTRILYRFCDGQECSAKDFDSRVGLGLLGGYCVYGHLVNVYLLPLSRIIMDTRKITGDISLNSRSKYILVAASLTSSYKLFFLNCTNGQLYVGTTNLVPDGEMLPCVLNDLINLQNASSDQQQDAMLLWLEEHARRLENGIIKIREEGGIRSINLFPEEPPLCSTAITNGVKVRASSVFTPEAADLRGHSEKYLFAYSIRMSLMPEGCIIGGMNFSSCQLHRRHWVIRANDVVVSDVGGEAVIGMFPLLRPGEKEFVYESGTTLPTSSGSIKGSFRFVPGRLADPEGGPFEAEVAEFSLLRPDYIF</sequence>